<evidence type="ECO:0000313" key="4">
    <source>
        <dbReference type="Proteomes" id="UP000185680"/>
    </source>
</evidence>
<dbReference type="EMBL" id="CP017476">
    <property type="protein sequence ID" value="AOW13744.1"/>
    <property type="molecule type" value="Genomic_DNA"/>
</dbReference>
<organism evidence="1 4">
    <name type="scientific">Hydrogenophaga crassostreae</name>
    <dbReference type="NCBI Taxonomy" id="1763535"/>
    <lineage>
        <taxon>Bacteria</taxon>
        <taxon>Pseudomonadati</taxon>
        <taxon>Pseudomonadota</taxon>
        <taxon>Betaproteobacteria</taxon>
        <taxon>Burkholderiales</taxon>
        <taxon>Comamonadaceae</taxon>
        <taxon>Hydrogenophaga</taxon>
    </lineage>
</organism>
<evidence type="ECO:0000313" key="1">
    <source>
        <dbReference type="EMBL" id="AOW13744.1"/>
    </source>
</evidence>
<dbReference type="Proteomes" id="UP000185680">
    <property type="component" value="Chromosome"/>
</dbReference>
<dbReference type="CDD" id="cd10451">
    <property type="entry name" value="GIY-YIG_LuxR_like"/>
    <property type="match status" value="1"/>
</dbReference>
<dbReference type="STRING" id="1763535.LPB072_13715"/>
<accession>A0A162SZ13</accession>
<keyword evidence="3" id="KW-1185">Reference proteome</keyword>
<evidence type="ECO:0000313" key="3">
    <source>
        <dbReference type="Proteomes" id="UP000185657"/>
    </source>
</evidence>
<reference evidence="1 4" key="2">
    <citation type="submission" date="2016-10" db="EMBL/GenBank/DDBJ databases">
        <title>Hydorgenophaga sp. LPB0072 isolated from gastropod.</title>
        <authorList>
            <person name="Kim E."/>
            <person name="Yi H."/>
        </authorList>
    </citation>
    <scope>NUCLEOTIDE SEQUENCE [LARGE SCALE GENOMIC DNA]</scope>
    <source>
        <strain evidence="1 4">LPB0072</strain>
    </source>
</reference>
<evidence type="ECO:0000313" key="2">
    <source>
        <dbReference type="EMBL" id="OAD44293.1"/>
    </source>
</evidence>
<name>A0A162SZ13_9BURK</name>
<dbReference type="KEGG" id="hyl:LPB072_13715"/>
<reference evidence="2 3" key="1">
    <citation type="submission" date="2016-02" db="EMBL/GenBank/DDBJ databases">
        <title>Draft genome sequence of Hydrogenophaga sp. LPB0072.</title>
        <authorList>
            <person name="Shin S.-K."/>
            <person name="Yi H."/>
        </authorList>
    </citation>
    <scope>NUCLEOTIDE SEQUENCE [LARGE SCALE GENOMIC DNA]</scope>
    <source>
        <strain evidence="2 3">LPB0072</strain>
    </source>
</reference>
<gene>
    <name evidence="1" type="ORF">LPB072_13715</name>
    <name evidence="2" type="ORF">LPB72_02110</name>
</gene>
<protein>
    <submittedName>
        <fullName evidence="1">ArsR family transcriptional regulator</fullName>
    </submittedName>
</protein>
<dbReference type="InterPro" id="IPR035901">
    <property type="entry name" value="GIY-YIG_endonuc_sf"/>
</dbReference>
<proteinExistence type="predicted"/>
<dbReference type="EMBL" id="LVWD01000001">
    <property type="protein sequence ID" value="OAD44293.1"/>
    <property type="molecule type" value="Genomic_DNA"/>
</dbReference>
<sequence>MTNRQALKKEYLETKTRAGVYAIRNHLTGRALVAGSANVQGSLNRHLFELRHGTHRNARLAQDWKACGESSFSFEVLDMLKHSDDPAFNPTEELAQLTALWRQEVASGGEQGYDEAGRAPR</sequence>
<dbReference type="Proteomes" id="UP000185657">
    <property type="component" value="Unassembled WGS sequence"/>
</dbReference>
<dbReference type="AlphaFoldDB" id="A0A162SZ13"/>
<dbReference type="OrthoDB" id="9134286at2"/>
<dbReference type="RefSeq" id="WP_066084835.1">
    <property type="nucleotide sequence ID" value="NZ_CP017476.1"/>
</dbReference>
<dbReference type="Gene3D" id="3.40.1440.10">
    <property type="entry name" value="GIY-YIG endonuclease"/>
    <property type="match status" value="1"/>
</dbReference>